<protein>
    <submittedName>
        <fullName evidence="2">AtpZ/AtpI family protein</fullName>
    </submittedName>
</protein>
<keyword evidence="1" id="KW-1133">Transmembrane helix</keyword>
<dbReference type="Proteomes" id="UP001197795">
    <property type="component" value="Unassembled WGS sequence"/>
</dbReference>
<reference evidence="2 3" key="1">
    <citation type="submission" date="2021-10" db="EMBL/GenBank/DDBJ databases">
        <title>Anaerobic single-cell dispensing facilitates the cultivation of human gut bacteria.</title>
        <authorList>
            <person name="Afrizal A."/>
        </authorList>
    </citation>
    <scope>NUCLEOTIDE SEQUENCE [LARGE SCALE GENOMIC DNA]</scope>
    <source>
        <strain evidence="2 3">CLA-AA-H273</strain>
    </source>
</reference>
<organism evidence="2 3">
    <name type="scientific">Waltera acetigignens</name>
    <dbReference type="NCBI Taxonomy" id="2981769"/>
    <lineage>
        <taxon>Bacteria</taxon>
        <taxon>Bacillati</taxon>
        <taxon>Bacillota</taxon>
        <taxon>Clostridia</taxon>
        <taxon>Lachnospirales</taxon>
        <taxon>Lachnospiraceae</taxon>
        <taxon>Waltera</taxon>
    </lineage>
</organism>
<dbReference type="AlphaFoldDB" id="A0AAE3D5Z9"/>
<evidence type="ECO:0000313" key="2">
    <source>
        <dbReference type="EMBL" id="MCC2118888.1"/>
    </source>
</evidence>
<feature type="transmembrane region" description="Helical" evidence="1">
    <location>
        <begin position="12"/>
        <end position="36"/>
    </location>
</feature>
<sequence>MSRKKKPYDRQVFRAITLIMQFGINMLVPICLMSAAGIWLDKHFGTDFWMILLFCMGAVAGGQNVYRMARTIYEDGDDKHTKKDK</sequence>
<evidence type="ECO:0000313" key="3">
    <source>
        <dbReference type="Proteomes" id="UP001197795"/>
    </source>
</evidence>
<comment type="caution">
    <text evidence="2">The sequence shown here is derived from an EMBL/GenBank/DDBJ whole genome shotgun (WGS) entry which is preliminary data.</text>
</comment>
<name>A0AAE3D5Z9_9FIRM</name>
<keyword evidence="3" id="KW-1185">Reference proteome</keyword>
<dbReference type="EMBL" id="JAJEPV010000008">
    <property type="protein sequence ID" value="MCC2118888.1"/>
    <property type="molecule type" value="Genomic_DNA"/>
</dbReference>
<keyword evidence="1" id="KW-0472">Membrane</keyword>
<dbReference type="Pfam" id="PF09527">
    <property type="entry name" value="ATPase_gene1"/>
    <property type="match status" value="1"/>
</dbReference>
<feature type="transmembrane region" description="Helical" evidence="1">
    <location>
        <begin position="48"/>
        <end position="66"/>
    </location>
</feature>
<keyword evidence="1" id="KW-0812">Transmembrane</keyword>
<gene>
    <name evidence="2" type="ORF">LKD75_04645</name>
</gene>
<proteinExistence type="predicted"/>
<accession>A0AAE3D5Z9</accession>
<evidence type="ECO:0000256" key="1">
    <source>
        <dbReference type="SAM" id="Phobius"/>
    </source>
</evidence>
<dbReference type="RefSeq" id="WP_022312611.1">
    <property type="nucleotide sequence ID" value="NZ_JAJEPV010000008.1"/>
</dbReference>
<dbReference type="InterPro" id="IPR032820">
    <property type="entry name" value="ATPase_put"/>
</dbReference>